<dbReference type="AlphaFoldDB" id="A0A919Q887"/>
<feature type="region of interest" description="Disordered" evidence="1">
    <location>
        <begin position="122"/>
        <end position="150"/>
    </location>
</feature>
<keyword evidence="2" id="KW-0472">Membrane</keyword>
<evidence type="ECO:0000313" key="3">
    <source>
        <dbReference type="EMBL" id="GIH23346.1"/>
    </source>
</evidence>
<dbReference type="Proteomes" id="UP000640052">
    <property type="component" value="Unassembled WGS sequence"/>
</dbReference>
<feature type="compositionally biased region" description="Basic and acidic residues" evidence="1">
    <location>
        <begin position="140"/>
        <end position="150"/>
    </location>
</feature>
<dbReference type="EMBL" id="BOOA01000009">
    <property type="protein sequence ID" value="GIH23346.1"/>
    <property type="molecule type" value="Genomic_DNA"/>
</dbReference>
<keyword evidence="4" id="KW-1185">Reference proteome</keyword>
<name>A0A919Q887_9ACTN</name>
<proteinExistence type="predicted"/>
<evidence type="ECO:0000313" key="4">
    <source>
        <dbReference type="Proteomes" id="UP000640052"/>
    </source>
</evidence>
<organism evidence="3 4">
    <name type="scientific">Acrocarpospora phusangensis</name>
    <dbReference type="NCBI Taxonomy" id="1070424"/>
    <lineage>
        <taxon>Bacteria</taxon>
        <taxon>Bacillati</taxon>
        <taxon>Actinomycetota</taxon>
        <taxon>Actinomycetes</taxon>
        <taxon>Streptosporangiales</taxon>
        <taxon>Streptosporangiaceae</taxon>
        <taxon>Acrocarpospora</taxon>
    </lineage>
</organism>
<accession>A0A919Q887</accession>
<comment type="caution">
    <text evidence="3">The sequence shown here is derived from an EMBL/GenBank/DDBJ whole genome shotgun (WGS) entry which is preliminary data.</text>
</comment>
<keyword evidence="2" id="KW-1133">Transmembrane helix</keyword>
<reference evidence="3" key="1">
    <citation type="submission" date="2021-01" db="EMBL/GenBank/DDBJ databases">
        <title>Whole genome shotgun sequence of Acrocarpospora phusangensis NBRC 108782.</title>
        <authorList>
            <person name="Komaki H."/>
            <person name="Tamura T."/>
        </authorList>
    </citation>
    <scope>NUCLEOTIDE SEQUENCE</scope>
    <source>
        <strain evidence="3">NBRC 108782</strain>
    </source>
</reference>
<evidence type="ECO:0000256" key="2">
    <source>
        <dbReference type="SAM" id="Phobius"/>
    </source>
</evidence>
<sequence length="150" mass="16738">MVLPQTWQGRMKAQAIRAADRAGPMASSARENAYARIQDARVWAAPKLKHAARSVEYQLAPRVSMMLEEASRRVDPTPMQMRTRSSWPTMVLFGGMALGAIGFMMYRRNAQHWAEVMRTSADEVKAKAEEATESMKPQGSRKDGVSGKKP</sequence>
<feature type="transmembrane region" description="Helical" evidence="2">
    <location>
        <begin position="87"/>
        <end position="106"/>
    </location>
</feature>
<keyword evidence="2" id="KW-0812">Transmembrane</keyword>
<evidence type="ECO:0000256" key="1">
    <source>
        <dbReference type="SAM" id="MobiDB-lite"/>
    </source>
</evidence>
<protein>
    <submittedName>
        <fullName evidence="3">Uncharacterized protein</fullName>
    </submittedName>
</protein>
<gene>
    <name evidence="3" type="ORF">Aph01nite_16560</name>
</gene>